<proteinExistence type="predicted"/>
<evidence type="ECO:0000313" key="1">
    <source>
        <dbReference type="EMBL" id="KKN81006.1"/>
    </source>
</evidence>
<reference evidence="1" key="1">
    <citation type="journal article" date="2015" name="Nature">
        <title>Complex archaea that bridge the gap between prokaryotes and eukaryotes.</title>
        <authorList>
            <person name="Spang A."/>
            <person name="Saw J.H."/>
            <person name="Jorgensen S.L."/>
            <person name="Zaremba-Niedzwiedzka K."/>
            <person name="Martijn J."/>
            <person name="Lind A.E."/>
            <person name="van Eijk R."/>
            <person name="Schleper C."/>
            <person name="Guy L."/>
            <person name="Ettema T.J."/>
        </authorList>
    </citation>
    <scope>NUCLEOTIDE SEQUENCE</scope>
</reference>
<organism evidence="1">
    <name type="scientific">marine sediment metagenome</name>
    <dbReference type="NCBI Taxonomy" id="412755"/>
    <lineage>
        <taxon>unclassified sequences</taxon>
        <taxon>metagenomes</taxon>
        <taxon>ecological metagenomes</taxon>
    </lineage>
</organism>
<dbReference type="EMBL" id="LAZR01000221">
    <property type="protein sequence ID" value="KKN81006.1"/>
    <property type="molecule type" value="Genomic_DNA"/>
</dbReference>
<evidence type="ECO:0008006" key="2">
    <source>
        <dbReference type="Google" id="ProtNLM"/>
    </source>
</evidence>
<dbReference type="InterPro" id="IPR010344">
    <property type="entry name" value="YbjH"/>
</dbReference>
<dbReference type="AlphaFoldDB" id="A0A0F9W5P9"/>
<gene>
    <name evidence="1" type="ORF">LCGC14_0323770</name>
</gene>
<accession>A0A0F9W5P9</accession>
<sequence>MSKCYLRFFAPLFSSAGFIRGRVIGSSAAGPFVALPLLMAAATASWADDNSRYRTTQHDFGGVGLLQTPTARMAPEGALSFNANRTSPYSRYSISAQPLPWLEGTLRYIAITNRDYSADPDGEQSLKDKAIDAKFRLWRESYWAPELALGFRDVGGTGLFSSEFLVANKRIYDFDFSLGLAWGYIGNRGDVGNPFSLISESFDERTRDDATGGTFNTSSYFSGRPGFFGGVEYQTPWDKLRIKAELEGNDYQSEPQNNNQDQDSPINFGALYSVTDGIDITAAWERGNTAMFGITFHTNLKTGSMPKKVLDPAPEARKPLPVGVTGAAVDWENVSQRLQRNAGIKVQEISLHGDEVIVTGEQGTFRDRAKGLGRAGRVLDNSLGEGAYDWYTLVYRSRGMPISQTSINAEKLREYERNEIDRQTLRRSTANAVPSILDDEVVYTAPLDRTDFGTSLGYKQNVGGPDAFLLYQFLLRFDGAYYFDSNKWVHGSLGVNLLNNYDEFGYDGPSNLPRVRTDLRQYMTTSDVQLGHLQYTQTEQLDRDLYAMGYIGLFESMYGGVGGEVLYRPYDANWALGVDANWVKQRGYEQNLSFRDYSILTGHVTGYLKTGFHNILAKASVGRYLAGDYGGTLDLSRRFNNGVSIGGWATITNVSKEEFGEGSFDKGVYVSFPFDAFFARSTTSSGTVAWNPLTRDGGARLARYYQLYDLTADRDIDRFDDGFGSITE</sequence>
<name>A0A0F9W5P9_9ZZZZ</name>
<comment type="caution">
    <text evidence="1">The sequence shown here is derived from an EMBL/GenBank/DDBJ whole genome shotgun (WGS) entry which is preliminary data.</text>
</comment>
<dbReference type="Pfam" id="PF06082">
    <property type="entry name" value="YjbH"/>
    <property type="match status" value="1"/>
</dbReference>
<protein>
    <recommendedName>
        <fullName evidence="2">YjbH domain-containing protein</fullName>
    </recommendedName>
</protein>